<evidence type="ECO:0008006" key="3">
    <source>
        <dbReference type="Google" id="ProtNLM"/>
    </source>
</evidence>
<evidence type="ECO:0000313" key="1">
    <source>
        <dbReference type="EMBL" id="SFW17266.1"/>
    </source>
</evidence>
<comment type="caution">
    <text evidence="1">The sequence shown here is derived from an EMBL/GenBank/DDBJ whole genome shotgun (WGS) entry which is preliminary data.</text>
</comment>
<dbReference type="Proteomes" id="UP000182680">
    <property type="component" value="Unassembled WGS sequence"/>
</dbReference>
<protein>
    <recommendedName>
        <fullName evidence="3">DUF945 family protein</fullName>
    </recommendedName>
</protein>
<gene>
    <name evidence="1" type="ORF">SAMN02910291_00248</name>
</gene>
<organism evidence="1 2">
    <name type="scientific">Desulfovibrio desulfuricans</name>
    <dbReference type="NCBI Taxonomy" id="876"/>
    <lineage>
        <taxon>Bacteria</taxon>
        <taxon>Pseudomonadati</taxon>
        <taxon>Thermodesulfobacteriota</taxon>
        <taxon>Desulfovibrionia</taxon>
        <taxon>Desulfovibrionales</taxon>
        <taxon>Desulfovibrionaceae</taxon>
        <taxon>Desulfovibrio</taxon>
    </lineage>
</organism>
<accession>A0AA94L137</accession>
<dbReference type="AlphaFoldDB" id="A0AA94L137"/>
<sequence>MKKLLTILIVLAVLVAGGLAALGFGLRSVIQEQTLNALGNMTMSPQGKAYTATAEQVNFSPLSREMSIRGLSLQGERPQGPETWQVAEISFRLPVRMLLVFTPLRNMVLDGKDMVDVAENVVLRNLAMTAPDNRVAVQREEIDVIRAMPFLVRQTLERHEPVDMVAATYSMGADNTHAHFITVDIPGPSGSTRLSLKETSMRGWQGRTIDSIALDGLEVRVDGTPGISIGHIRQEGLTLPDEDLLRRIVDASGQADPDEALNQLMPLMETVLGAEPPLLRKAYAADMTFAVETSSVQVKEAVFEWLSNAPVHTRSSVKGLTAPSSLLRALLDLTLPPLNMDMAFESRSSGAASHKTALVSAAGLGVLDCEVKLNEKPGTNALEDLLTQSFSDFSLKYKDEGLTAWLGLNISTNVPQAVGALEALAALPGVRAGQQNDAIRRSLQTFAARPGSLEIQTTPGRTALVLDLIALLDNPGMLLTVTAKPGEHALREQMEALRLTFEAIQAVSSGQ</sequence>
<proteinExistence type="predicted"/>
<dbReference type="EMBL" id="FPIW01000003">
    <property type="protein sequence ID" value="SFW17266.1"/>
    <property type="molecule type" value="Genomic_DNA"/>
</dbReference>
<evidence type="ECO:0000313" key="2">
    <source>
        <dbReference type="Proteomes" id="UP000182680"/>
    </source>
</evidence>
<dbReference type="RefSeq" id="WP_012624438.1">
    <property type="nucleotide sequence ID" value="NZ_FPIW01000003.1"/>
</dbReference>
<name>A0AA94L137_DESDE</name>
<reference evidence="2" key="1">
    <citation type="submission" date="2016-11" db="EMBL/GenBank/DDBJ databases">
        <authorList>
            <person name="Jaros S."/>
            <person name="Januszkiewicz K."/>
            <person name="Wedrychowicz H."/>
        </authorList>
    </citation>
    <scope>NUCLEOTIDE SEQUENCE [LARGE SCALE GENOMIC DNA]</scope>
    <source>
        <strain evidence="2">DSM 7057</strain>
    </source>
</reference>